<name>A0A120IAY1_9LACT</name>
<evidence type="ECO:0000313" key="2">
    <source>
        <dbReference type="Proteomes" id="UP000062260"/>
    </source>
</evidence>
<dbReference type="RefSeq" id="WP_067979426.1">
    <property type="nucleotide sequence ID" value="NZ_CP014163.1"/>
</dbReference>
<accession>A0A120IAY1</accession>
<dbReference type="PANTHER" id="PTHR34352">
    <property type="entry name" value="PROTEIN YHFA"/>
    <property type="match status" value="1"/>
</dbReference>
<dbReference type="InterPro" id="IPR003718">
    <property type="entry name" value="OsmC/Ohr_fam"/>
</dbReference>
<organism evidence="1 2">
    <name type="scientific">Aerococcus urinaehominis</name>
    <dbReference type="NCBI Taxonomy" id="128944"/>
    <lineage>
        <taxon>Bacteria</taxon>
        <taxon>Bacillati</taxon>
        <taxon>Bacillota</taxon>
        <taxon>Bacilli</taxon>
        <taxon>Lactobacillales</taxon>
        <taxon>Aerococcaceae</taxon>
        <taxon>Aerococcus</taxon>
    </lineage>
</organism>
<dbReference type="InterPro" id="IPR036102">
    <property type="entry name" value="OsmC/Ohrsf"/>
</dbReference>
<dbReference type="OrthoDB" id="13625at2"/>
<dbReference type="SUPFAM" id="SSF82784">
    <property type="entry name" value="OsmC-like"/>
    <property type="match status" value="1"/>
</dbReference>
<dbReference type="AlphaFoldDB" id="A0A120IAY1"/>
<gene>
    <name evidence="1" type="ORF">AWM75_05690</name>
</gene>
<reference evidence="2" key="2">
    <citation type="submission" date="2016-01" db="EMBL/GenBank/DDBJ databases">
        <title>Six Aerococcus type strain genome sequencing and assembly using PacBio and Illumina Hiseq.</title>
        <authorList>
            <person name="Carkaci D."/>
            <person name="Dargis R."/>
            <person name="Nielsen X.C."/>
            <person name="Skovgaard O."/>
            <person name="Fuursted K."/>
            <person name="Christensen J.J."/>
        </authorList>
    </citation>
    <scope>NUCLEOTIDE SEQUENCE [LARGE SCALE GENOMIC DNA]</scope>
    <source>
        <strain evidence="2">CCUG42038B</strain>
    </source>
</reference>
<dbReference type="PANTHER" id="PTHR34352:SF1">
    <property type="entry name" value="PROTEIN YHFA"/>
    <property type="match status" value="1"/>
</dbReference>
<dbReference type="EMBL" id="CP014163">
    <property type="protein sequence ID" value="AMB99519.1"/>
    <property type="molecule type" value="Genomic_DNA"/>
</dbReference>
<dbReference type="InterPro" id="IPR015946">
    <property type="entry name" value="KH_dom-like_a/b"/>
</dbReference>
<sequence>MAKERLFLQVDEEGLHLPIADGQWHIDGQTTYSALEMLLASTAACGASVFRDLLKNSEVAAKLTGVKIDFTRHEERPRPIKSITLTFLVDAEDDKAKRRASQMTRFVSRYCPVIQSLDPDIDLKEVVEFI</sequence>
<dbReference type="Gene3D" id="3.30.300.20">
    <property type="match status" value="1"/>
</dbReference>
<dbReference type="Pfam" id="PF02566">
    <property type="entry name" value="OsmC"/>
    <property type="match status" value="1"/>
</dbReference>
<dbReference type="KEGG" id="auh:AWM75_05690"/>
<proteinExistence type="predicted"/>
<dbReference type="Proteomes" id="UP000062260">
    <property type="component" value="Chromosome"/>
</dbReference>
<keyword evidence="2" id="KW-1185">Reference proteome</keyword>
<reference evidence="1 2" key="1">
    <citation type="journal article" date="2016" name="Genome Announc.">
        <title>Complete Genome Sequences of Aerococcus christensenii CCUG 28831T, Aerococcus sanguinicola CCUG 43001T, Aerococcus urinae CCUG 36881T, Aerococcus urinaeequi CCUG 28094T, Aerococcus urinaehominis CCUG 42038 BT, and Aerococcus viridans CCUG 4311T.</title>
        <authorList>
            <person name="Carkaci D."/>
            <person name="Dargis R."/>
            <person name="Nielsen X.C."/>
            <person name="Skovgaard O."/>
            <person name="Fuursted K."/>
            <person name="Christensen J.J."/>
        </authorList>
    </citation>
    <scope>NUCLEOTIDE SEQUENCE [LARGE SCALE GENOMIC DNA]</scope>
    <source>
        <strain evidence="1 2">CCUG42038B</strain>
    </source>
</reference>
<dbReference type="STRING" id="128944.AWM75_05690"/>
<evidence type="ECO:0000313" key="1">
    <source>
        <dbReference type="EMBL" id="AMB99519.1"/>
    </source>
</evidence>
<protein>
    <submittedName>
        <fullName evidence="1">Uncharacterized protein</fullName>
    </submittedName>
</protein>